<dbReference type="Proteomes" id="UP000593735">
    <property type="component" value="Chromosome"/>
</dbReference>
<reference evidence="1 2" key="1">
    <citation type="submission" date="2020-10" db="EMBL/GenBank/DDBJ databases">
        <title>Olsenella immobilis sp.nov., isolated from the mud in a fermentation cellar used for the production of Chinese strong-flavoured liquor.</title>
        <authorList>
            <person name="Lu L."/>
        </authorList>
    </citation>
    <scope>NUCLEOTIDE SEQUENCE [LARGE SCALE GENOMIC DNA]</scope>
    <source>
        <strain evidence="1 2">LZLJ-2</strain>
    </source>
</reference>
<dbReference type="AlphaFoldDB" id="A0A7S7M982"/>
<keyword evidence="2" id="KW-1185">Reference proteome</keyword>
<dbReference type="RefSeq" id="WP_194372070.1">
    <property type="nucleotide sequence ID" value="NZ_CP063767.1"/>
</dbReference>
<dbReference type="EMBL" id="CP063767">
    <property type="protein sequence ID" value="QOY61059.1"/>
    <property type="molecule type" value="Genomic_DNA"/>
</dbReference>
<proteinExistence type="predicted"/>
<gene>
    <name evidence="1" type="ORF">INP52_02295</name>
</gene>
<dbReference type="KEGG" id="tio:INP52_02295"/>
<sequence>MSSKRPLNYMILKYYTTVDEASVDDVTGALASDYADYAAFNKPRLIEALMTAEKNGLIEESRFDLDDAGEVRVFYRATQEQRDTINSYIK</sequence>
<organism evidence="1 2">
    <name type="scientific">Thermophilibacter immobilis</name>
    <dbReference type="NCBI Taxonomy" id="2779519"/>
    <lineage>
        <taxon>Bacteria</taxon>
        <taxon>Bacillati</taxon>
        <taxon>Actinomycetota</taxon>
        <taxon>Coriobacteriia</taxon>
        <taxon>Coriobacteriales</taxon>
        <taxon>Atopobiaceae</taxon>
        <taxon>Thermophilibacter</taxon>
    </lineage>
</organism>
<protein>
    <submittedName>
        <fullName evidence="1">Uncharacterized protein</fullName>
    </submittedName>
</protein>
<evidence type="ECO:0000313" key="1">
    <source>
        <dbReference type="EMBL" id="QOY61059.1"/>
    </source>
</evidence>
<accession>A0A7S7M982</accession>
<name>A0A7S7M982_9ACTN</name>
<evidence type="ECO:0000313" key="2">
    <source>
        <dbReference type="Proteomes" id="UP000593735"/>
    </source>
</evidence>